<dbReference type="InterPro" id="IPR006311">
    <property type="entry name" value="TAT_signal"/>
</dbReference>
<dbReference type="Proteomes" id="UP001597286">
    <property type="component" value="Unassembled WGS sequence"/>
</dbReference>
<protein>
    <recommendedName>
        <fullName evidence="4">Secreted protein</fullName>
    </recommendedName>
</protein>
<proteinExistence type="predicted"/>
<reference evidence="3" key="1">
    <citation type="journal article" date="2019" name="Int. J. Syst. Evol. Microbiol.">
        <title>The Global Catalogue of Microorganisms (GCM) 10K type strain sequencing project: providing services to taxonomists for standard genome sequencing and annotation.</title>
        <authorList>
            <consortium name="The Broad Institute Genomics Platform"/>
            <consortium name="The Broad Institute Genome Sequencing Center for Infectious Disease"/>
            <person name="Wu L."/>
            <person name="Ma J."/>
        </authorList>
    </citation>
    <scope>NUCLEOTIDE SEQUENCE [LARGE SCALE GENOMIC DNA]</scope>
    <source>
        <strain evidence="3">DT72</strain>
    </source>
</reference>
<keyword evidence="1" id="KW-0732">Signal</keyword>
<feature type="signal peptide" evidence="1">
    <location>
        <begin position="1"/>
        <end position="37"/>
    </location>
</feature>
<dbReference type="PROSITE" id="PS51318">
    <property type="entry name" value="TAT"/>
    <property type="match status" value="1"/>
</dbReference>
<dbReference type="RefSeq" id="WP_378485870.1">
    <property type="nucleotide sequence ID" value="NZ_JBHUFB010000010.1"/>
</dbReference>
<sequence>MTHISRRGSARRAVARLVTAGAAVALLAASVTGVAAAQSADLVFGSAAAVQGHDSTATHATTTYENLTVTHEIIGNNLGMLGDTIRYRTTISATDGPARQINEIDWHAFQKDCTGYHHWQVVRSGTVTYTNDAGERVTEPSSGDASGSWTVDPANDTTVVQDLVVELFDPNVGPAVGCGRAAAAQSFVATPANGFNLGNSLTIGADGLDDFRWSPTGVTVTCVLDCQIPGLAALGAAFGS</sequence>
<keyword evidence="3" id="KW-1185">Reference proteome</keyword>
<gene>
    <name evidence="2" type="ORF">ACFSJG_14400</name>
</gene>
<organism evidence="2 3">
    <name type="scientific">Rhodococcus gannanensis</name>
    <dbReference type="NCBI Taxonomy" id="1960308"/>
    <lineage>
        <taxon>Bacteria</taxon>
        <taxon>Bacillati</taxon>
        <taxon>Actinomycetota</taxon>
        <taxon>Actinomycetes</taxon>
        <taxon>Mycobacteriales</taxon>
        <taxon>Nocardiaceae</taxon>
        <taxon>Rhodococcus</taxon>
    </lineage>
</organism>
<evidence type="ECO:0000256" key="1">
    <source>
        <dbReference type="SAM" id="SignalP"/>
    </source>
</evidence>
<name>A0ABW4P6S3_9NOCA</name>
<comment type="caution">
    <text evidence="2">The sequence shown here is derived from an EMBL/GenBank/DDBJ whole genome shotgun (WGS) entry which is preliminary data.</text>
</comment>
<dbReference type="EMBL" id="JBHUFB010000010">
    <property type="protein sequence ID" value="MFD1813409.1"/>
    <property type="molecule type" value="Genomic_DNA"/>
</dbReference>
<evidence type="ECO:0008006" key="4">
    <source>
        <dbReference type="Google" id="ProtNLM"/>
    </source>
</evidence>
<accession>A0ABW4P6S3</accession>
<feature type="chain" id="PRO_5045811816" description="Secreted protein" evidence="1">
    <location>
        <begin position="38"/>
        <end position="240"/>
    </location>
</feature>
<evidence type="ECO:0000313" key="2">
    <source>
        <dbReference type="EMBL" id="MFD1813409.1"/>
    </source>
</evidence>
<evidence type="ECO:0000313" key="3">
    <source>
        <dbReference type="Proteomes" id="UP001597286"/>
    </source>
</evidence>